<feature type="domain" description="EF-hand" evidence="11">
    <location>
        <begin position="493"/>
        <end position="528"/>
    </location>
</feature>
<evidence type="ECO:0000256" key="8">
    <source>
        <dbReference type="SAM" id="MobiDB-lite"/>
    </source>
</evidence>
<dbReference type="Pfam" id="PF00520">
    <property type="entry name" value="Ion_trans"/>
    <property type="match status" value="1"/>
</dbReference>
<evidence type="ECO:0000256" key="3">
    <source>
        <dbReference type="ARBA" id="ARBA00022692"/>
    </source>
</evidence>
<dbReference type="AlphaFoldDB" id="A0ABD3MAK5"/>
<organism evidence="12 13">
    <name type="scientific">Discostella pseudostelligera</name>
    <dbReference type="NCBI Taxonomy" id="259834"/>
    <lineage>
        <taxon>Eukaryota</taxon>
        <taxon>Sar</taxon>
        <taxon>Stramenopiles</taxon>
        <taxon>Ochrophyta</taxon>
        <taxon>Bacillariophyta</taxon>
        <taxon>Coscinodiscophyceae</taxon>
        <taxon>Thalassiosirophycidae</taxon>
        <taxon>Stephanodiscales</taxon>
        <taxon>Stephanodiscaceae</taxon>
        <taxon>Discostella</taxon>
    </lineage>
</organism>
<evidence type="ECO:0000256" key="5">
    <source>
        <dbReference type="ARBA" id="ARBA00022989"/>
    </source>
</evidence>
<dbReference type="InterPro" id="IPR018247">
    <property type="entry name" value="EF_Hand_1_Ca_BS"/>
</dbReference>
<dbReference type="InterPro" id="IPR011992">
    <property type="entry name" value="EF-hand-dom_pair"/>
</dbReference>
<dbReference type="SMART" id="SM00100">
    <property type="entry name" value="cNMP"/>
    <property type="match status" value="1"/>
</dbReference>
<keyword evidence="7 9" id="KW-0472">Membrane</keyword>
<feature type="region of interest" description="Disordered" evidence="8">
    <location>
        <begin position="398"/>
        <end position="472"/>
    </location>
</feature>
<dbReference type="CDD" id="cd00038">
    <property type="entry name" value="CAP_ED"/>
    <property type="match status" value="1"/>
</dbReference>
<comment type="caution">
    <text evidence="12">The sequence shown here is derived from an EMBL/GenBank/DDBJ whole genome shotgun (WGS) entry which is preliminary data.</text>
</comment>
<dbReference type="InterPro" id="IPR005821">
    <property type="entry name" value="Ion_trans_dom"/>
</dbReference>
<keyword evidence="5 9" id="KW-1133">Transmembrane helix</keyword>
<accession>A0ABD3MAK5</accession>
<sequence length="1153" mass="128869">MSCDASSGKSGICKYLACGCIRVCSCSCVKPDEEKDTGCWSPTHCRPWMSSWLNNNVGDNPSTYRREKEITNNKGDGEDGGRRVFPTQAKRTHLLCENVPAPITLPPPSHIVVGHPSLEIYRCQLPRHLLYLLDQIVDSCTEYANNSPNGWFKTLLFETFLGCMKHHDQSPTTSNEQLNEENSSHTGVELHHDKCDLTASIMLSRSNSYDGGGTFFPDANTTVRLEFGEFLLHPGRLVHGGVDITRGKRDFVLHSATMVVSSKVKSDSTNNFKMPSDFEIPFSFEFSVAAPTKSSKVDENGSPMKSAIDDNIKASLATLELVRHACTISVEDEHLSNDEVKSAHLSLNQLIRTAESIREKLSSVTFVNEGSDISGVDPSSVTIPPLVVSVNETEIPFDGDIAGNVPDFQNRPSSSNRSNDPTQRLLSIPSPTPTDSVEKEKDPKPSESIGKVHEHTASFFSKGTVHPGDIETGRNRMSRFVKPFQNKDNEKRAWKMTAREAFRAIDVNGDGYLQKAEVIRAIEMMVEHASLDLAGMSSHELAEKMILETDTSGDGLIDMDEFTRMMTDKEAKGLITAKLSAAGKLASNMNMAQLINNVLLANQTKIEGDDTWMIHPLSNIHATWDIVMALVIVVTIVTLPLALGWDEFTEFFFPYHLGVDVIFFLEVCKNFCTGYIDDSDAIIMDVKLVRRKYVNGFFIFDICSCVPVDLIAGVHSIGGTIGATTLKMLRLFRLAKIFRLFRLSKLFVHVKRVNLFIEEKLQLRISDGVTKLIRLWIGTLILAHWIGCICFLLLRIYDFPPDSWLAIAGLVDARPLTQWGWSFFKALAQMIMIGFETPPITSASCTELSEWCAIEYWITLICLYIGAIFYGILISAISAILQTANKSSQEFDDHLLRIDDYMRSKKLPASMREKMKDYFYLQFSNGKLHKEAEILDFLSPVLRREIKHFTGREICRKVPLLSTPSHSNFAQDISCVIEPAIVFANEVIMRESTTGDEMYFISSGVVEIFVSSIKNVAYLAIGDGCYVALPMRQYFGDVAVLLGVRRTASAKSKTQCTLYRLRKSSLISLLRDYPAIESKMMDVAQSRKRRLAHRQNPKGVTLAHGDEIDSEDSRTDLFGMDANQILHEKEAEADLAMINSGIKPRRKNSSSTR</sequence>
<dbReference type="EMBL" id="JALLBG020000157">
    <property type="protein sequence ID" value="KAL3761140.1"/>
    <property type="molecule type" value="Genomic_DNA"/>
</dbReference>
<gene>
    <name evidence="12" type="ORF">ACHAWU_002390</name>
</gene>
<dbReference type="Pfam" id="PF13499">
    <property type="entry name" value="EF-hand_7"/>
    <property type="match status" value="1"/>
</dbReference>
<keyword evidence="3 9" id="KW-0812">Transmembrane</keyword>
<dbReference type="Gene3D" id="1.10.287.630">
    <property type="entry name" value="Helix hairpin bin"/>
    <property type="match status" value="1"/>
</dbReference>
<dbReference type="SMART" id="SM00054">
    <property type="entry name" value="EFh"/>
    <property type="match status" value="2"/>
</dbReference>
<keyword evidence="6" id="KW-0406">Ion transport</keyword>
<dbReference type="InterPro" id="IPR014710">
    <property type="entry name" value="RmlC-like_jellyroll"/>
</dbReference>
<evidence type="ECO:0000256" key="1">
    <source>
        <dbReference type="ARBA" id="ARBA00004141"/>
    </source>
</evidence>
<dbReference type="CDD" id="cd00051">
    <property type="entry name" value="EFh"/>
    <property type="match status" value="1"/>
</dbReference>
<dbReference type="PROSITE" id="PS00018">
    <property type="entry name" value="EF_HAND_1"/>
    <property type="match status" value="2"/>
</dbReference>
<dbReference type="PROSITE" id="PS50222">
    <property type="entry name" value="EF_HAND_2"/>
    <property type="match status" value="2"/>
</dbReference>
<proteinExistence type="predicted"/>
<reference evidence="12 13" key="1">
    <citation type="submission" date="2024-10" db="EMBL/GenBank/DDBJ databases">
        <title>Updated reference genomes for cyclostephanoid diatoms.</title>
        <authorList>
            <person name="Roberts W.R."/>
            <person name="Alverson A.J."/>
        </authorList>
    </citation>
    <scope>NUCLEOTIDE SEQUENCE [LARGE SCALE GENOMIC DNA]</scope>
    <source>
        <strain evidence="12 13">AJA232-27</strain>
    </source>
</reference>
<keyword evidence="4" id="KW-0106">Calcium</keyword>
<dbReference type="GO" id="GO:0016020">
    <property type="term" value="C:membrane"/>
    <property type="evidence" value="ECO:0007669"/>
    <property type="project" value="UniProtKB-SubCell"/>
</dbReference>
<feature type="transmembrane region" description="Helical" evidence="9">
    <location>
        <begin position="626"/>
        <end position="645"/>
    </location>
</feature>
<evidence type="ECO:0008006" key="14">
    <source>
        <dbReference type="Google" id="ProtNLM"/>
    </source>
</evidence>
<dbReference type="InterPro" id="IPR000595">
    <property type="entry name" value="cNMP-bd_dom"/>
</dbReference>
<dbReference type="Gene3D" id="1.10.287.70">
    <property type="match status" value="1"/>
</dbReference>
<feature type="compositionally biased region" description="Basic and acidic residues" evidence="8">
    <location>
        <begin position="436"/>
        <end position="456"/>
    </location>
</feature>
<dbReference type="Gene3D" id="1.10.238.10">
    <property type="entry name" value="EF-hand"/>
    <property type="match status" value="1"/>
</dbReference>
<feature type="domain" description="EF-hand" evidence="11">
    <location>
        <begin position="537"/>
        <end position="572"/>
    </location>
</feature>
<dbReference type="SUPFAM" id="SSF81324">
    <property type="entry name" value="Voltage-gated potassium channels"/>
    <property type="match status" value="1"/>
</dbReference>
<dbReference type="Pfam" id="PF00027">
    <property type="entry name" value="cNMP_binding"/>
    <property type="match status" value="1"/>
</dbReference>
<comment type="subcellular location">
    <subcellularLocation>
        <location evidence="1">Membrane</location>
        <topology evidence="1">Multi-pass membrane protein</topology>
    </subcellularLocation>
</comment>
<evidence type="ECO:0000256" key="2">
    <source>
        <dbReference type="ARBA" id="ARBA00022448"/>
    </source>
</evidence>
<evidence type="ECO:0000256" key="4">
    <source>
        <dbReference type="ARBA" id="ARBA00022837"/>
    </source>
</evidence>
<evidence type="ECO:0000256" key="6">
    <source>
        <dbReference type="ARBA" id="ARBA00023065"/>
    </source>
</evidence>
<dbReference type="InterPro" id="IPR002048">
    <property type="entry name" value="EF_hand_dom"/>
</dbReference>
<dbReference type="Gene3D" id="2.60.120.620">
    <property type="entry name" value="q2cbj1_9rhob like domain"/>
    <property type="match status" value="1"/>
</dbReference>
<keyword evidence="2" id="KW-0813">Transport</keyword>
<evidence type="ECO:0000313" key="12">
    <source>
        <dbReference type="EMBL" id="KAL3761140.1"/>
    </source>
</evidence>
<dbReference type="InterPro" id="IPR018490">
    <property type="entry name" value="cNMP-bd_dom_sf"/>
</dbReference>
<evidence type="ECO:0000256" key="9">
    <source>
        <dbReference type="SAM" id="Phobius"/>
    </source>
</evidence>
<dbReference type="PANTHER" id="PTHR45689">
    <property type="entry name" value="I[[H]] CHANNEL, ISOFORM E"/>
    <property type="match status" value="1"/>
</dbReference>
<dbReference type="PANTHER" id="PTHR45689:SF5">
    <property type="entry name" value="I[[H]] CHANNEL, ISOFORM E"/>
    <property type="match status" value="1"/>
</dbReference>
<evidence type="ECO:0000313" key="13">
    <source>
        <dbReference type="Proteomes" id="UP001530293"/>
    </source>
</evidence>
<dbReference type="Proteomes" id="UP001530293">
    <property type="component" value="Unassembled WGS sequence"/>
</dbReference>
<feature type="transmembrane region" description="Helical" evidence="9">
    <location>
        <begin position="772"/>
        <end position="794"/>
    </location>
</feature>
<evidence type="ECO:0000259" key="10">
    <source>
        <dbReference type="PROSITE" id="PS50042"/>
    </source>
</evidence>
<dbReference type="InterPro" id="IPR051413">
    <property type="entry name" value="K/Na_HCN_channel"/>
</dbReference>
<dbReference type="Gene3D" id="2.60.120.10">
    <property type="entry name" value="Jelly Rolls"/>
    <property type="match status" value="1"/>
</dbReference>
<feature type="compositionally biased region" description="Low complexity" evidence="8">
    <location>
        <begin position="410"/>
        <end position="419"/>
    </location>
</feature>
<feature type="transmembrane region" description="Helical" evidence="9">
    <location>
        <begin position="856"/>
        <end position="881"/>
    </location>
</feature>
<dbReference type="SUPFAM" id="SSF51206">
    <property type="entry name" value="cAMP-binding domain-like"/>
    <property type="match status" value="1"/>
</dbReference>
<name>A0ABD3MAK5_9STRA</name>
<dbReference type="SUPFAM" id="SSF47473">
    <property type="entry name" value="EF-hand"/>
    <property type="match status" value="1"/>
</dbReference>
<keyword evidence="13" id="KW-1185">Reference proteome</keyword>
<evidence type="ECO:0000259" key="11">
    <source>
        <dbReference type="PROSITE" id="PS50222"/>
    </source>
</evidence>
<feature type="domain" description="Cyclic nucleotide-binding" evidence="10">
    <location>
        <begin position="984"/>
        <end position="1087"/>
    </location>
</feature>
<evidence type="ECO:0000256" key="7">
    <source>
        <dbReference type="ARBA" id="ARBA00023136"/>
    </source>
</evidence>
<dbReference type="PROSITE" id="PS50042">
    <property type="entry name" value="CNMP_BINDING_3"/>
    <property type="match status" value="1"/>
</dbReference>
<protein>
    <recommendedName>
        <fullName evidence="14">Calmodulin</fullName>
    </recommendedName>
</protein>